<keyword evidence="3" id="KW-1185">Reference proteome</keyword>
<dbReference type="PANTHER" id="PTHR14363">
    <property type="entry name" value="HEPARANASE-RELATED"/>
    <property type="match status" value="1"/>
</dbReference>
<comment type="similarity">
    <text evidence="1">Belongs to the glycosyl hydrolase 79 family.</text>
</comment>
<dbReference type="Gene3D" id="3.20.20.80">
    <property type="entry name" value="Glycosidases"/>
    <property type="match status" value="1"/>
</dbReference>
<evidence type="ECO:0000256" key="1">
    <source>
        <dbReference type="ARBA" id="ARBA00009800"/>
    </source>
</evidence>
<keyword evidence="2" id="KW-0326">Glycosidase</keyword>
<sequence length="318" mass="35060">MQNLSNPIFLNAIKAFSPLKLRLGGSLQDKLIYETGDPGQSCRPFVKNDSEIFNFTQGCLPIKRWDQLNEFFHKTGAIVIFGLNALNGRVQMRDGSLGGPWNYTNAESLIRYSVDKGYNTSGWELGNELSGTGIGYRIRAARYAADVISLKSLVDQIYQGNVVKPLVLAPGAHYFDKRWFSKLINNTKASSSLDVLTLHLYNLGPSNDSHLVDKILDPSYLDKEALVFSNLSALVKNSGTSVTAWIGEAGGAYNSGRRFVSDSFVDSFCDFPISNTSAIQQCRKADEGRVPPDTNGWGLAQSNYAAEWQNLGFGVYKN</sequence>
<dbReference type="GO" id="GO:0016020">
    <property type="term" value="C:membrane"/>
    <property type="evidence" value="ECO:0007669"/>
    <property type="project" value="InterPro"/>
</dbReference>
<dbReference type="InterPro" id="IPR017853">
    <property type="entry name" value="GH"/>
</dbReference>
<dbReference type="STRING" id="1088818.A0A2I0B0J8"/>
<dbReference type="OrthoDB" id="780629at2759"/>
<evidence type="ECO:0000313" key="2">
    <source>
        <dbReference type="EMBL" id="PKA61327.1"/>
    </source>
</evidence>
<dbReference type="GO" id="GO:0004566">
    <property type="term" value="F:beta-glucuronidase activity"/>
    <property type="evidence" value="ECO:0007669"/>
    <property type="project" value="TreeGrafter"/>
</dbReference>
<dbReference type="EC" id="3.2.1.166" evidence="2"/>
<name>A0A2I0B0J8_9ASPA</name>
<dbReference type="InterPro" id="IPR005199">
    <property type="entry name" value="Glyco_hydro_79"/>
</dbReference>
<dbReference type="Proteomes" id="UP000236161">
    <property type="component" value="Unassembled WGS sequence"/>
</dbReference>
<organism evidence="2 3">
    <name type="scientific">Apostasia shenzhenica</name>
    <dbReference type="NCBI Taxonomy" id="1088818"/>
    <lineage>
        <taxon>Eukaryota</taxon>
        <taxon>Viridiplantae</taxon>
        <taxon>Streptophyta</taxon>
        <taxon>Embryophyta</taxon>
        <taxon>Tracheophyta</taxon>
        <taxon>Spermatophyta</taxon>
        <taxon>Magnoliopsida</taxon>
        <taxon>Liliopsida</taxon>
        <taxon>Asparagales</taxon>
        <taxon>Orchidaceae</taxon>
        <taxon>Apostasioideae</taxon>
        <taxon>Apostasia</taxon>
    </lineage>
</organism>
<keyword evidence="2" id="KW-0378">Hydrolase</keyword>
<dbReference type="PANTHER" id="PTHR14363:SF17">
    <property type="entry name" value="HEPARANASE-LIKE PROTEIN 3"/>
    <property type="match status" value="1"/>
</dbReference>
<dbReference type="SUPFAM" id="SSF51445">
    <property type="entry name" value="(Trans)glycosidases"/>
    <property type="match status" value="1"/>
</dbReference>
<protein>
    <submittedName>
        <fullName evidence="2">Heparanase-like protein 3</fullName>
        <ecNumber evidence="2">3.2.1.166</ecNumber>
    </submittedName>
</protein>
<dbReference type="Pfam" id="PF03662">
    <property type="entry name" value="Glyco_hydro_79n"/>
    <property type="match status" value="1"/>
</dbReference>
<accession>A0A2I0B0J8</accession>
<dbReference type="GO" id="GO:0009505">
    <property type="term" value="C:plant-type cell wall"/>
    <property type="evidence" value="ECO:0007669"/>
    <property type="project" value="TreeGrafter"/>
</dbReference>
<proteinExistence type="inferred from homology"/>
<evidence type="ECO:0000313" key="3">
    <source>
        <dbReference type="Proteomes" id="UP000236161"/>
    </source>
</evidence>
<reference evidence="2 3" key="1">
    <citation type="journal article" date="2017" name="Nature">
        <title>The Apostasia genome and the evolution of orchids.</title>
        <authorList>
            <person name="Zhang G.Q."/>
            <person name="Liu K.W."/>
            <person name="Li Z."/>
            <person name="Lohaus R."/>
            <person name="Hsiao Y.Y."/>
            <person name="Niu S.C."/>
            <person name="Wang J.Y."/>
            <person name="Lin Y.C."/>
            <person name="Xu Q."/>
            <person name="Chen L.J."/>
            <person name="Yoshida K."/>
            <person name="Fujiwara S."/>
            <person name="Wang Z.W."/>
            <person name="Zhang Y.Q."/>
            <person name="Mitsuda N."/>
            <person name="Wang M."/>
            <person name="Liu G.H."/>
            <person name="Pecoraro L."/>
            <person name="Huang H.X."/>
            <person name="Xiao X.J."/>
            <person name="Lin M."/>
            <person name="Wu X.Y."/>
            <person name="Wu W.L."/>
            <person name="Chen Y.Y."/>
            <person name="Chang S.B."/>
            <person name="Sakamoto S."/>
            <person name="Ohme-Takagi M."/>
            <person name="Yagi M."/>
            <person name="Zeng S.J."/>
            <person name="Shen C.Y."/>
            <person name="Yeh C.M."/>
            <person name="Luo Y.B."/>
            <person name="Tsai W.C."/>
            <person name="Van de Peer Y."/>
            <person name="Liu Z.J."/>
        </authorList>
    </citation>
    <scope>NUCLEOTIDE SEQUENCE [LARGE SCALE GENOMIC DNA]</scope>
    <source>
        <strain evidence="3">cv. Shenzhen</strain>
        <tissue evidence="2">Stem</tissue>
    </source>
</reference>
<dbReference type="AlphaFoldDB" id="A0A2I0B0J8"/>
<dbReference type="EMBL" id="KZ451932">
    <property type="protein sequence ID" value="PKA61327.1"/>
    <property type="molecule type" value="Genomic_DNA"/>
</dbReference>
<gene>
    <name evidence="2" type="ORF">AXF42_Ash006224</name>
</gene>